<evidence type="ECO:0000313" key="1">
    <source>
        <dbReference type="EMBL" id="GHE03807.1"/>
    </source>
</evidence>
<dbReference type="AlphaFoldDB" id="A0AAN5A0C0"/>
<comment type="caution">
    <text evidence="1">The sequence shown here is derived from an EMBL/GenBank/DDBJ whole genome shotgun (WGS) entry which is preliminary data.</text>
</comment>
<gene>
    <name evidence="1" type="ORF">GCM10008024_28480</name>
</gene>
<dbReference type="EMBL" id="BNAB01000014">
    <property type="protein sequence ID" value="GHE03807.1"/>
    <property type="molecule type" value="Genomic_DNA"/>
</dbReference>
<dbReference type="Proteomes" id="UP000634647">
    <property type="component" value="Unassembled WGS sequence"/>
</dbReference>
<sequence length="83" mass="9051">MKPVSDVPGQTPTFPRMVLVGALVTVEAPSTVKLDRSAPMIVLARAASGVQARAARNERATFWDFKRGMIISTPVEKENELIQ</sequence>
<proteinExistence type="predicted"/>
<organism evidence="1 2">
    <name type="scientific">Allgaiera indica</name>
    <dbReference type="NCBI Taxonomy" id="765699"/>
    <lineage>
        <taxon>Bacteria</taxon>
        <taxon>Pseudomonadati</taxon>
        <taxon>Pseudomonadota</taxon>
        <taxon>Alphaproteobacteria</taxon>
        <taxon>Rhodobacterales</taxon>
        <taxon>Paracoccaceae</taxon>
        <taxon>Allgaiera</taxon>
    </lineage>
</organism>
<evidence type="ECO:0000313" key="2">
    <source>
        <dbReference type="Proteomes" id="UP000634647"/>
    </source>
</evidence>
<protein>
    <submittedName>
        <fullName evidence="1">Uncharacterized protein</fullName>
    </submittedName>
</protein>
<reference evidence="1" key="1">
    <citation type="journal article" date="2014" name="Int. J. Syst. Evol. Microbiol.">
        <title>Complete genome sequence of Corynebacterium casei LMG S-19264T (=DSM 44701T), isolated from a smear-ripened cheese.</title>
        <authorList>
            <consortium name="US DOE Joint Genome Institute (JGI-PGF)"/>
            <person name="Walter F."/>
            <person name="Albersmeier A."/>
            <person name="Kalinowski J."/>
            <person name="Ruckert C."/>
        </authorList>
    </citation>
    <scope>NUCLEOTIDE SEQUENCE</scope>
    <source>
        <strain evidence="1">CGMCC 1.10859</strain>
    </source>
</reference>
<reference evidence="1" key="2">
    <citation type="submission" date="2023-06" db="EMBL/GenBank/DDBJ databases">
        <authorList>
            <person name="Sun Q."/>
            <person name="Zhou Y."/>
        </authorList>
    </citation>
    <scope>NUCLEOTIDE SEQUENCE</scope>
    <source>
        <strain evidence="1">CGMCC 1.10859</strain>
    </source>
</reference>
<accession>A0AAN5A0C0</accession>
<name>A0AAN5A0C0_9RHOB</name>